<dbReference type="SUPFAM" id="SSF53850">
    <property type="entry name" value="Periplasmic binding protein-like II"/>
    <property type="match status" value="1"/>
</dbReference>
<dbReference type="KEGG" id="tav:G4V39_03565"/>
<organism evidence="8 9">
    <name type="scientific">Thermosulfuriphilus ammonigenes</name>
    <dbReference type="NCBI Taxonomy" id="1936021"/>
    <lineage>
        <taxon>Bacteria</taxon>
        <taxon>Pseudomonadati</taxon>
        <taxon>Thermodesulfobacteriota</taxon>
        <taxon>Thermodesulfobacteria</taxon>
        <taxon>Thermodesulfobacteriales</taxon>
        <taxon>Thermodesulfobacteriaceae</taxon>
        <taxon>Thermosulfuriphilus</taxon>
    </lineage>
</organism>
<keyword evidence="4 6" id="KW-0813">Transport</keyword>
<name>A0A6G7PUQ4_9BACT</name>
<dbReference type="GO" id="GO:0042301">
    <property type="term" value="F:phosphate ion binding"/>
    <property type="evidence" value="ECO:0007669"/>
    <property type="project" value="InterPro"/>
</dbReference>
<dbReference type="RefSeq" id="WP_166031630.1">
    <property type="nucleotide sequence ID" value="NZ_CP048877.1"/>
</dbReference>
<keyword evidence="9" id="KW-1185">Reference proteome</keyword>
<dbReference type="EMBL" id="CP048877">
    <property type="protein sequence ID" value="QIJ71409.1"/>
    <property type="molecule type" value="Genomic_DNA"/>
</dbReference>
<dbReference type="CDD" id="cd13565">
    <property type="entry name" value="PBP2_PstS"/>
    <property type="match status" value="1"/>
</dbReference>
<evidence type="ECO:0000256" key="1">
    <source>
        <dbReference type="ARBA" id="ARBA00002841"/>
    </source>
</evidence>
<dbReference type="InterPro" id="IPR024370">
    <property type="entry name" value="PBP_domain"/>
</dbReference>
<evidence type="ECO:0000256" key="6">
    <source>
        <dbReference type="PIRNR" id="PIRNR002756"/>
    </source>
</evidence>
<gene>
    <name evidence="8" type="primary">pstS</name>
    <name evidence="8" type="ORF">G4V39_03565</name>
</gene>
<comment type="subunit">
    <text evidence="3">The complex is composed of two ATP-binding proteins (PstB), two transmembrane proteins (PstC and PstA) and a solute-binding protein (PstS).</text>
</comment>
<reference evidence="8 9" key="1">
    <citation type="submission" date="2020-02" db="EMBL/GenBank/DDBJ databases">
        <title>Genome analysis of Thermosulfuriphilus ammonigenes ST65T, an anaerobic thermophilic chemolithoautotrophic bacterium isolated from a deep-sea hydrothermal vent.</title>
        <authorList>
            <person name="Slobodkina G."/>
            <person name="Allioux M."/>
            <person name="Merkel A."/>
            <person name="Alain K."/>
            <person name="Jebbar M."/>
            <person name="Slobodkin A."/>
        </authorList>
    </citation>
    <scope>NUCLEOTIDE SEQUENCE [LARGE SCALE GENOMIC DNA]</scope>
    <source>
        <strain evidence="8 9">ST65</strain>
    </source>
</reference>
<dbReference type="PIRSF" id="PIRSF002756">
    <property type="entry name" value="PstS"/>
    <property type="match status" value="1"/>
</dbReference>
<dbReference type="NCBIfam" id="TIGR00975">
    <property type="entry name" value="3a0107s03"/>
    <property type="match status" value="1"/>
</dbReference>
<evidence type="ECO:0000259" key="7">
    <source>
        <dbReference type="Pfam" id="PF12849"/>
    </source>
</evidence>
<evidence type="ECO:0000256" key="2">
    <source>
        <dbReference type="ARBA" id="ARBA00008725"/>
    </source>
</evidence>
<dbReference type="PANTHER" id="PTHR42996">
    <property type="entry name" value="PHOSPHATE-BINDING PROTEIN PSTS"/>
    <property type="match status" value="1"/>
</dbReference>
<evidence type="ECO:0000313" key="9">
    <source>
        <dbReference type="Proteomes" id="UP000502179"/>
    </source>
</evidence>
<dbReference type="Gene3D" id="3.40.190.10">
    <property type="entry name" value="Periplasmic binding protein-like II"/>
    <property type="match status" value="2"/>
</dbReference>
<dbReference type="InterPro" id="IPR005673">
    <property type="entry name" value="ABC_phos-bd_PstS"/>
</dbReference>
<dbReference type="InterPro" id="IPR050962">
    <property type="entry name" value="Phosphate-bind_PstS"/>
</dbReference>
<dbReference type="GO" id="GO:0035435">
    <property type="term" value="P:phosphate ion transmembrane transport"/>
    <property type="evidence" value="ECO:0007669"/>
    <property type="project" value="InterPro"/>
</dbReference>
<accession>A0A6G7PUQ4</accession>
<feature type="domain" description="PBP" evidence="7">
    <location>
        <begin position="22"/>
        <end position="289"/>
    </location>
</feature>
<dbReference type="Proteomes" id="UP000502179">
    <property type="component" value="Chromosome"/>
</dbReference>
<evidence type="ECO:0000256" key="4">
    <source>
        <dbReference type="ARBA" id="ARBA00022448"/>
    </source>
</evidence>
<evidence type="ECO:0000256" key="3">
    <source>
        <dbReference type="ARBA" id="ARBA00011529"/>
    </source>
</evidence>
<evidence type="ECO:0000313" key="8">
    <source>
        <dbReference type="EMBL" id="QIJ71409.1"/>
    </source>
</evidence>
<dbReference type="GO" id="GO:0043190">
    <property type="term" value="C:ATP-binding cassette (ABC) transporter complex"/>
    <property type="evidence" value="ECO:0007669"/>
    <property type="project" value="InterPro"/>
</dbReference>
<evidence type="ECO:0000256" key="5">
    <source>
        <dbReference type="ARBA" id="ARBA00022592"/>
    </source>
</evidence>
<comment type="similarity">
    <text evidence="2 6">Belongs to the PstS family.</text>
</comment>
<sequence length="348" mass="37846">MKRLLILMSVIMLLALGISPAGAKKVQLLGAGATFPYPLYSKWFSVYHQKTGVKINYQAIGSGGGIRQIINRTVDFGASDAPMSDQELAKAPGKILHIPTALGAVAVVFNVPGVTELKLSPEVLVDIFLGRIKKWNDPAIKALNPQAKLPKLPIMVAHRSDGSGTTYVFTDYLSKVSPEWAKRVGRGKSVNWPVGIGGKGNQGVAGIVLQIPGTIGYVEVSYAEQSKMAVAALKNKAGNFIKPTLSAISAAAKIEIPDDTRCSLTDTEAPEGYPISAMTWLLVYQEQAYGNRSYERAKTLVDLLWWCIHEAQQYNEPLLYGRLPENVVKKAEKIIESITYKGTPILNH</sequence>
<proteinExistence type="inferred from homology"/>
<dbReference type="Pfam" id="PF12849">
    <property type="entry name" value="PBP_like_2"/>
    <property type="match status" value="1"/>
</dbReference>
<dbReference type="AlphaFoldDB" id="A0A6G7PUQ4"/>
<dbReference type="PANTHER" id="PTHR42996:SF1">
    <property type="entry name" value="PHOSPHATE-BINDING PROTEIN PSTS"/>
    <property type="match status" value="1"/>
</dbReference>
<keyword evidence="5 6" id="KW-0592">Phosphate transport</keyword>
<comment type="function">
    <text evidence="1">Part of the ABC transporter complex PstSACB involved in phosphate import.</text>
</comment>
<protein>
    <recommendedName>
        <fullName evidence="6">Phosphate-binding protein</fullName>
    </recommendedName>
</protein>